<dbReference type="Proteomes" id="UP000027850">
    <property type="component" value="Unassembled WGS sequence"/>
</dbReference>
<dbReference type="EMBL" id="JNHK01000009">
    <property type="protein sequence ID" value="KDS41561.1"/>
    <property type="molecule type" value="Genomic_DNA"/>
</dbReference>
<dbReference type="Pfam" id="PF04389">
    <property type="entry name" value="Peptidase_M28"/>
    <property type="match status" value="1"/>
</dbReference>
<gene>
    <name evidence="2" type="ORF">M091_3389</name>
</gene>
<accession>A0AB34LF76</accession>
<dbReference type="AlphaFoldDB" id="A0AB34LF76"/>
<dbReference type="Gene3D" id="3.40.630.10">
    <property type="entry name" value="Zn peptidases"/>
    <property type="match status" value="1"/>
</dbReference>
<proteinExistence type="predicted"/>
<protein>
    <submittedName>
        <fullName evidence="2">Peptidase M28 family protein</fullName>
    </submittedName>
</protein>
<reference evidence="2 3" key="1">
    <citation type="submission" date="2014-04" db="EMBL/GenBank/DDBJ databases">
        <authorList>
            <person name="Sears C."/>
            <person name="Carroll K."/>
            <person name="Sack B.R."/>
            <person name="Qadri F."/>
            <person name="Myers L.L."/>
            <person name="Chung G.-T."/>
            <person name="Escheverria P."/>
            <person name="Fraser C.M."/>
            <person name="Sadzewicz L."/>
            <person name="Shefchek K.A."/>
            <person name="Tallon L."/>
            <person name="Das S.P."/>
            <person name="Daugherty S."/>
            <person name="Mongodin E.F."/>
        </authorList>
    </citation>
    <scope>NUCLEOTIDE SEQUENCE [LARGE SCALE GENOMIC DNA]</scope>
    <source>
        <strain evidence="2 3">3776 D15 i</strain>
    </source>
</reference>
<sequence>MPDPDAYNGMFYRSDHFPFVQKGIPAMFAKGWNDNRKQGKEWAKEHIAHYWAETYHKPTDQTHPDTDDYSGLLQEVQLFFDLGYKLAQDTGYPKWKPKSEFANVLKR</sequence>
<evidence type="ECO:0000259" key="1">
    <source>
        <dbReference type="Pfam" id="PF04389"/>
    </source>
</evidence>
<dbReference type="SUPFAM" id="SSF53187">
    <property type="entry name" value="Zn-dependent exopeptidases"/>
    <property type="match status" value="1"/>
</dbReference>
<evidence type="ECO:0000313" key="2">
    <source>
        <dbReference type="EMBL" id="KDS41561.1"/>
    </source>
</evidence>
<organism evidence="2 3">
    <name type="scientific">Parabacteroides distasonis str. 3776 D15 i</name>
    <dbReference type="NCBI Taxonomy" id="1339342"/>
    <lineage>
        <taxon>Bacteria</taxon>
        <taxon>Pseudomonadati</taxon>
        <taxon>Bacteroidota</taxon>
        <taxon>Bacteroidia</taxon>
        <taxon>Bacteroidales</taxon>
        <taxon>Tannerellaceae</taxon>
        <taxon>Parabacteroides</taxon>
    </lineage>
</organism>
<comment type="caution">
    <text evidence="2">The sequence shown here is derived from an EMBL/GenBank/DDBJ whole genome shotgun (WGS) entry which is preliminary data.</text>
</comment>
<dbReference type="InterPro" id="IPR007484">
    <property type="entry name" value="Peptidase_M28"/>
</dbReference>
<feature type="domain" description="Peptidase M28" evidence="1">
    <location>
        <begin position="3"/>
        <end position="63"/>
    </location>
</feature>
<evidence type="ECO:0000313" key="3">
    <source>
        <dbReference type="Proteomes" id="UP000027850"/>
    </source>
</evidence>
<name>A0AB34LF76_PARDI</name>